<dbReference type="EC" id="3.1.4.-" evidence="2"/>
<dbReference type="PROSITE" id="PS51832">
    <property type="entry name" value="HD_GYP"/>
    <property type="match status" value="1"/>
</dbReference>
<dbReference type="GO" id="GO:0016787">
    <property type="term" value="F:hydrolase activity"/>
    <property type="evidence" value="ECO:0007669"/>
    <property type="project" value="UniProtKB-KW"/>
</dbReference>
<name>A0ABV6DJD6_9BACL</name>
<dbReference type="Pfam" id="PF13487">
    <property type="entry name" value="HD_5"/>
    <property type="match status" value="1"/>
</dbReference>
<accession>A0ABV6DJD6</accession>
<evidence type="ECO:0000313" key="3">
    <source>
        <dbReference type="Proteomes" id="UP001589776"/>
    </source>
</evidence>
<sequence>MAVISVASLKYGEKLSESVVTRFGNTLFHKGKIISDRDIEILRAFLIQNVSIETKSTAADESSDESKQMEDIQVSTIHPFITEYENMLNMLKQVFKLANASQPIPMMDLRNRLQALINHIDYYNLLSFSAKNWHLQDFIYHNSIMVGLTSYQLAKWCGMPEKDHMQIALAGLLHDIGTMKVDPAVLEKKEKLTQDELEEVRKHTVLGYNMLKNVPALNEGVKLCALQHHEREDGSGYPLGLKGDKIHPYAKVVAIADIYHAMSNPRYYKSSVSAYLVLEELQKESFGRLAPTIVQAMINKVTSFQNGTLVKLNDGRVGEIVFADRSHPTRPWVNVNGTIVNLVQERSVYIQDVIQ</sequence>
<proteinExistence type="predicted"/>
<dbReference type="InterPro" id="IPR037522">
    <property type="entry name" value="HD_GYP_dom"/>
</dbReference>
<dbReference type="Gene3D" id="1.10.3210.10">
    <property type="entry name" value="Hypothetical protein af1432"/>
    <property type="match status" value="1"/>
</dbReference>
<protein>
    <submittedName>
        <fullName evidence="2">HD-GYP domain-containing protein</fullName>
        <ecNumber evidence="2">3.1.4.-</ecNumber>
    </submittedName>
</protein>
<dbReference type="PANTHER" id="PTHR43155:SF2">
    <property type="entry name" value="CYCLIC DI-GMP PHOSPHODIESTERASE PA4108"/>
    <property type="match status" value="1"/>
</dbReference>
<evidence type="ECO:0000259" key="1">
    <source>
        <dbReference type="PROSITE" id="PS51832"/>
    </source>
</evidence>
<dbReference type="SUPFAM" id="SSF109604">
    <property type="entry name" value="HD-domain/PDEase-like"/>
    <property type="match status" value="1"/>
</dbReference>
<dbReference type="RefSeq" id="WP_377469965.1">
    <property type="nucleotide sequence ID" value="NZ_JBHLWN010000033.1"/>
</dbReference>
<gene>
    <name evidence="2" type="ORF">ACFFK0_09745</name>
</gene>
<keyword evidence="2" id="KW-0378">Hydrolase</keyword>
<reference evidence="2 3" key="1">
    <citation type="submission" date="2024-09" db="EMBL/GenBank/DDBJ databases">
        <authorList>
            <person name="Sun Q."/>
            <person name="Mori K."/>
        </authorList>
    </citation>
    <scope>NUCLEOTIDE SEQUENCE [LARGE SCALE GENOMIC DNA]</scope>
    <source>
        <strain evidence="2 3">CCM 7759</strain>
    </source>
</reference>
<organism evidence="2 3">
    <name type="scientific">Paenibacillus chartarius</name>
    <dbReference type="NCBI Taxonomy" id="747481"/>
    <lineage>
        <taxon>Bacteria</taxon>
        <taxon>Bacillati</taxon>
        <taxon>Bacillota</taxon>
        <taxon>Bacilli</taxon>
        <taxon>Bacillales</taxon>
        <taxon>Paenibacillaceae</taxon>
        <taxon>Paenibacillus</taxon>
    </lineage>
</organism>
<dbReference type="InterPro" id="IPR003607">
    <property type="entry name" value="HD/PDEase_dom"/>
</dbReference>
<dbReference type="CDD" id="cd00077">
    <property type="entry name" value="HDc"/>
    <property type="match status" value="1"/>
</dbReference>
<dbReference type="EMBL" id="JBHLWN010000033">
    <property type="protein sequence ID" value="MFC0212745.1"/>
    <property type="molecule type" value="Genomic_DNA"/>
</dbReference>
<comment type="caution">
    <text evidence="2">The sequence shown here is derived from an EMBL/GenBank/DDBJ whole genome shotgun (WGS) entry which is preliminary data.</text>
</comment>
<feature type="domain" description="HD-GYP" evidence="1">
    <location>
        <begin position="117"/>
        <end position="313"/>
    </location>
</feature>
<dbReference type="Proteomes" id="UP001589776">
    <property type="component" value="Unassembled WGS sequence"/>
</dbReference>
<dbReference type="SMART" id="SM00471">
    <property type="entry name" value="HDc"/>
    <property type="match status" value="1"/>
</dbReference>
<dbReference type="PANTHER" id="PTHR43155">
    <property type="entry name" value="CYCLIC DI-GMP PHOSPHODIESTERASE PA4108-RELATED"/>
    <property type="match status" value="1"/>
</dbReference>
<keyword evidence="3" id="KW-1185">Reference proteome</keyword>
<evidence type="ECO:0000313" key="2">
    <source>
        <dbReference type="EMBL" id="MFC0212745.1"/>
    </source>
</evidence>